<reference evidence="5" key="3">
    <citation type="submission" date="2023-05" db="EMBL/GenBank/DDBJ databases">
        <authorList>
            <person name="Smith C.H."/>
        </authorList>
    </citation>
    <scope>NUCLEOTIDE SEQUENCE</scope>
    <source>
        <strain evidence="5">CHS0354</strain>
        <tissue evidence="5">Mantle</tissue>
    </source>
</reference>
<gene>
    <name evidence="5" type="ORF">CHS0354_023393</name>
</gene>
<dbReference type="PROSITE" id="PS50923">
    <property type="entry name" value="SUSHI"/>
    <property type="match status" value="1"/>
</dbReference>
<name>A0AAE0T5W1_9BIVA</name>
<evidence type="ECO:0000313" key="6">
    <source>
        <dbReference type="Proteomes" id="UP001195483"/>
    </source>
</evidence>
<keyword evidence="3" id="KW-1133">Transmembrane helix</keyword>
<keyword evidence="1" id="KW-1015">Disulfide bond</keyword>
<dbReference type="Gene3D" id="2.10.70.10">
    <property type="entry name" value="Complement Module, domain 1"/>
    <property type="match status" value="1"/>
</dbReference>
<dbReference type="EMBL" id="JAEAOA010001410">
    <property type="protein sequence ID" value="KAK3603773.1"/>
    <property type="molecule type" value="Genomic_DNA"/>
</dbReference>
<feature type="transmembrane region" description="Helical" evidence="3">
    <location>
        <begin position="41"/>
        <end position="58"/>
    </location>
</feature>
<dbReference type="InterPro" id="IPR000436">
    <property type="entry name" value="Sushi_SCR_CCP_dom"/>
</dbReference>
<feature type="domain" description="Sushi" evidence="4">
    <location>
        <begin position="93"/>
        <end position="150"/>
    </location>
</feature>
<organism evidence="5 6">
    <name type="scientific">Potamilus streckersoni</name>
    <dbReference type="NCBI Taxonomy" id="2493646"/>
    <lineage>
        <taxon>Eukaryota</taxon>
        <taxon>Metazoa</taxon>
        <taxon>Spiralia</taxon>
        <taxon>Lophotrochozoa</taxon>
        <taxon>Mollusca</taxon>
        <taxon>Bivalvia</taxon>
        <taxon>Autobranchia</taxon>
        <taxon>Heteroconchia</taxon>
        <taxon>Palaeoheterodonta</taxon>
        <taxon>Unionida</taxon>
        <taxon>Unionoidea</taxon>
        <taxon>Unionidae</taxon>
        <taxon>Ambleminae</taxon>
        <taxon>Lampsilini</taxon>
        <taxon>Potamilus</taxon>
    </lineage>
</organism>
<keyword evidence="3" id="KW-0472">Membrane</keyword>
<evidence type="ECO:0000313" key="5">
    <source>
        <dbReference type="EMBL" id="KAK3603773.1"/>
    </source>
</evidence>
<protein>
    <recommendedName>
        <fullName evidence="4">Sushi domain-containing protein</fullName>
    </recommendedName>
</protein>
<dbReference type="Proteomes" id="UP001195483">
    <property type="component" value="Unassembled WGS sequence"/>
</dbReference>
<dbReference type="InterPro" id="IPR035976">
    <property type="entry name" value="Sushi/SCR/CCP_sf"/>
</dbReference>
<reference evidence="5" key="1">
    <citation type="journal article" date="2021" name="Genome Biol. Evol.">
        <title>A High-Quality Reference Genome for a Parasitic Bivalve with Doubly Uniparental Inheritance (Bivalvia: Unionida).</title>
        <authorList>
            <person name="Smith C.H."/>
        </authorList>
    </citation>
    <scope>NUCLEOTIDE SEQUENCE</scope>
    <source>
        <strain evidence="5">CHS0354</strain>
    </source>
</reference>
<dbReference type="CDD" id="cd00033">
    <property type="entry name" value="CCP"/>
    <property type="match status" value="1"/>
</dbReference>
<keyword evidence="2" id="KW-0768">Sushi</keyword>
<keyword evidence="6" id="KW-1185">Reference proteome</keyword>
<keyword evidence="3" id="KW-0812">Transmembrane</keyword>
<dbReference type="AlphaFoldDB" id="A0AAE0T5W1"/>
<sequence>MMTNPIPLILLFPQIPSHPVWLQPSSFLYGDFFGFHGAENSHILLILFMVLVMYVTYLNSKGSGGTGTGPGTNGGAGNGNGGKDKVVIEPRVETCGPPPTFTGWIFESSTGSGPGNTATYHCMTGNECFIVDVSTCQTNGAWSTLSTCEKVDC</sequence>
<evidence type="ECO:0000256" key="3">
    <source>
        <dbReference type="SAM" id="Phobius"/>
    </source>
</evidence>
<accession>A0AAE0T5W1</accession>
<evidence type="ECO:0000256" key="1">
    <source>
        <dbReference type="ARBA" id="ARBA00023157"/>
    </source>
</evidence>
<reference evidence="5" key="2">
    <citation type="journal article" date="2021" name="Genome Biol. Evol.">
        <title>Developing a high-quality reference genome for a parasitic bivalve with doubly uniparental inheritance (Bivalvia: Unionida).</title>
        <authorList>
            <person name="Smith C.H."/>
        </authorList>
    </citation>
    <scope>NUCLEOTIDE SEQUENCE</scope>
    <source>
        <strain evidence="5">CHS0354</strain>
        <tissue evidence="5">Mantle</tissue>
    </source>
</reference>
<evidence type="ECO:0000256" key="2">
    <source>
        <dbReference type="PROSITE-ProRule" id="PRU00302"/>
    </source>
</evidence>
<proteinExistence type="predicted"/>
<dbReference type="SUPFAM" id="SSF57535">
    <property type="entry name" value="Complement control module/SCR domain"/>
    <property type="match status" value="1"/>
</dbReference>
<evidence type="ECO:0000259" key="4">
    <source>
        <dbReference type="PROSITE" id="PS50923"/>
    </source>
</evidence>
<comment type="caution">
    <text evidence="2">Lacks conserved residue(s) required for the propagation of feature annotation.</text>
</comment>
<comment type="caution">
    <text evidence="5">The sequence shown here is derived from an EMBL/GenBank/DDBJ whole genome shotgun (WGS) entry which is preliminary data.</text>
</comment>